<organism evidence="8 9">
    <name type="scientific">Natronocalculus amylovorans</name>
    <dbReference type="NCBI Taxonomy" id="2917812"/>
    <lineage>
        <taxon>Archaea</taxon>
        <taxon>Methanobacteriati</taxon>
        <taxon>Methanobacteriota</taxon>
        <taxon>Stenosarchaea group</taxon>
        <taxon>Halobacteria</taxon>
        <taxon>Halobacteriales</taxon>
        <taxon>Haloferacaceae</taxon>
        <taxon>Natronocalculus</taxon>
    </lineage>
</organism>
<keyword evidence="6" id="KW-0961">Cell wall biogenesis/degradation</keyword>
<evidence type="ECO:0000256" key="2">
    <source>
        <dbReference type="ARBA" id="ARBA00022679"/>
    </source>
</evidence>
<proteinExistence type="inferred from homology"/>
<dbReference type="RefSeq" id="WP_250585895.1">
    <property type="nucleotide sequence ID" value="NZ_JAKRVX010000009.1"/>
</dbReference>
<dbReference type="InterPro" id="IPR016181">
    <property type="entry name" value="Acyl_CoA_acyltransferase"/>
</dbReference>
<name>A0AAE3K9F7_9EURY</name>
<evidence type="ECO:0000313" key="9">
    <source>
        <dbReference type="Proteomes" id="UP001203207"/>
    </source>
</evidence>
<keyword evidence="2" id="KW-0808">Transferase</keyword>
<reference evidence="8" key="2">
    <citation type="submission" date="2022-02" db="EMBL/GenBank/DDBJ databases">
        <authorList>
            <person name="Elcheninov A.G."/>
            <person name="Sorokin D.Y."/>
            <person name="Kublanov I.V."/>
        </authorList>
    </citation>
    <scope>NUCLEOTIDE SEQUENCE</scope>
    <source>
        <strain evidence="8">AArc-St2</strain>
    </source>
</reference>
<dbReference type="Pfam" id="PF13480">
    <property type="entry name" value="Acetyltransf_6"/>
    <property type="match status" value="1"/>
</dbReference>
<evidence type="ECO:0000313" key="8">
    <source>
        <dbReference type="EMBL" id="MCL9818307.1"/>
    </source>
</evidence>
<gene>
    <name evidence="8" type="ORF">AArcSt2_15300</name>
</gene>
<reference evidence="8" key="1">
    <citation type="journal article" date="2022" name="Syst. Appl. Microbiol.">
        <title>Natronocalculus amylovorans gen. nov., sp. nov., and Natranaeroarchaeum aerophilus sp. nov., dominant culturable amylolytic natronoarchaea from hypersaline soda lakes in southwestern Siberia.</title>
        <authorList>
            <person name="Sorokin D.Y."/>
            <person name="Elcheninov A.G."/>
            <person name="Khizhniak T.V."/>
            <person name="Koenen M."/>
            <person name="Bale N.J."/>
            <person name="Damste J.S.S."/>
            <person name="Kublanov I.V."/>
        </authorList>
    </citation>
    <scope>NUCLEOTIDE SEQUENCE</scope>
    <source>
        <strain evidence="8">AArc-St2</strain>
    </source>
</reference>
<dbReference type="InterPro" id="IPR038740">
    <property type="entry name" value="BioF2-like_GNAT_dom"/>
</dbReference>
<feature type="domain" description="BioF2-like acetyltransferase" evidence="7">
    <location>
        <begin position="160"/>
        <end position="303"/>
    </location>
</feature>
<comment type="caution">
    <text evidence="8">The sequence shown here is derived from an EMBL/GenBank/DDBJ whole genome shotgun (WGS) entry which is preliminary data.</text>
</comment>
<dbReference type="GO" id="GO:0071555">
    <property type="term" value="P:cell wall organization"/>
    <property type="evidence" value="ECO:0007669"/>
    <property type="project" value="UniProtKB-KW"/>
</dbReference>
<dbReference type="PANTHER" id="PTHR36174">
    <property type="entry name" value="LIPID II:GLYCINE GLYCYLTRANSFERASE"/>
    <property type="match status" value="1"/>
</dbReference>
<dbReference type="Proteomes" id="UP001203207">
    <property type="component" value="Unassembled WGS sequence"/>
</dbReference>
<evidence type="ECO:0000256" key="1">
    <source>
        <dbReference type="ARBA" id="ARBA00009943"/>
    </source>
</evidence>
<dbReference type="PROSITE" id="PS51191">
    <property type="entry name" value="FEMABX"/>
    <property type="match status" value="1"/>
</dbReference>
<dbReference type="InterPro" id="IPR003447">
    <property type="entry name" value="FEMABX"/>
</dbReference>
<protein>
    <submittedName>
        <fullName evidence="8">GNAT family N-acetyltransferase</fullName>
    </submittedName>
</protein>
<dbReference type="EMBL" id="JAKRVX010000009">
    <property type="protein sequence ID" value="MCL9818307.1"/>
    <property type="molecule type" value="Genomic_DNA"/>
</dbReference>
<dbReference type="GO" id="GO:0016755">
    <property type="term" value="F:aminoacyltransferase activity"/>
    <property type="evidence" value="ECO:0007669"/>
    <property type="project" value="InterPro"/>
</dbReference>
<evidence type="ECO:0000256" key="5">
    <source>
        <dbReference type="ARBA" id="ARBA00023315"/>
    </source>
</evidence>
<keyword evidence="9" id="KW-1185">Reference proteome</keyword>
<dbReference type="AlphaFoldDB" id="A0AAE3K9F7"/>
<evidence type="ECO:0000256" key="6">
    <source>
        <dbReference type="ARBA" id="ARBA00023316"/>
    </source>
</evidence>
<evidence type="ECO:0000259" key="7">
    <source>
        <dbReference type="Pfam" id="PF13480"/>
    </source>
</evidence>
<keyword evidence="3" id="KW-0133">Cell shape</keyword>
<dbReference type="InterPro" id="IPR050644">
    <property type="entry name" value="PG_Glycine_Bridge_Synth"/>
</dbReference>
<keyword evidence="4" id="KW-0573">Peptidoglycan synthesis</keyword>
<evidence type="ECO:0000256" key="4">
    <source>
        <dbReference type="ARBA" id="ARBA00022984"/>
    </source>
</evidence>
<comment type="similarity">
    <text evidence="1">Belongs to the FemABX family.</text>
</comment>
<dbReference type="PANTHER" id="PTHR36174:SF1">
    <property type="entry name" value="LIPID II:GLYCINE GLYCYLTRANSFERASE"/>
    <property type="match status" value="1"/>
</dbReference>
<accession>A0AAE3K9F7</accession>
<sequence length="332" mass="38234">MRLEQIQLTDWERALQNQKYSPFHTAEALEVIDTHTDAEMRLFAGFNGQRPVALLPIFIKDVPIGKIVLSPPLGLGIRRLGPILMPASPKRSKREKINSKFAEQVIETVDADTMSTLFWISCETEFRDPRPYKWAGFNVESLYTYQLDLGSSTKEEVLNSFSRSLRREIRDGEADDVRIKRRGQAGALDIYEATKDRYDEQDKTFDLSPEFMFDLIEALGDHAAVYVAESADGEFLSGIIVLYSNDTAYFWKGGTRQEQLDHNVNSLLHWNVITDIFEDPSKESINKYDFSTANNRNIVQYKRKFGGKLETYYRIESNSLPMTIAKRAYRLR</sequence>
<keyword evidence="5" id="KW-0012">Acyltransferase</keyword>
<dbReference type="GO" id="GO:0044038">
    <property type="term" value="P:cell wall macromolecule biosynthetic process"/>
    <property type="evidence" value="ECO:0007669"/>
    <property type="project" value="InterPro"/>
</dbReference>
<evidence type="ECO:0000256" key="3">
    <source>
        <dbReference type="ARBA" id="ARBA00022960"/>
    </source>
</evidence>
<dbReference type="Gene3D" id="3.40.630.30">
    <property type="match status" value="1"/>
</dbReference>
<dbReference type="GO" id="GO:0008360">
    <property type="term" value="P:regulation of cell shape"/>
    <property type="evidence" value="ECO:0007669"/>
    <property type="project" value="UniProtKB-KW"/>
</dbReference>
<dbReference type="SUPFAM" id="SSF55729">
    <property type="entry name" value="Acyl-CoA N-acyltransferases (Nat)"/>
    <property type="match status" value="1"/>
</dbReference>